<reference evidence="2 3" key="1">
    <citation type="journal article" date="2021" name="Syst. Appl. Microbiol.">
        <title>Persephonella atlantica sp. nov.: How to adapt to physico-chemical gradients in high temperature hydrothermal habitats.</title>
        <authorList>
            <person name="Francois D.X."/>
            <person name="Godfroy A."/>
            <person name="Mathien C."/>
            <person name="Aube J."/>
            <person name="Cathalot C."/>
            <person name="Lesongeur F."/>
            <person name="L'Haridon S."/>
            <person name="Philippon X."/>
            <person name="Roussel E.G."/>
        </authorList>
    </citation>
    <scope>NUCLEOTIDE SEQUENCE [LARGE SCALE GENOMIC DNA]</scope>
    <source>
        <strain evidence="2 3">MO1340</strain>
    </source>
</reference>
<evidence type="ECO:0000313" key="3">
    <source>
        <dbReference type="Proteomes" id="UP000772812"/>
    </source>
</evidence>
<gene>
    <name evidence="2" type="ORF">GWK41_09720</name>
</gene>
<dbReference type="Proteomes" id="UP000772812">
    <property type="component" value="Unassembled WGS sequence"/>
</dbReference>
<dbReference type="Pfam" id="PF00582">
    <property type="entry name" value="Usp"/>
    <property type="match status" value="1"/>
</dbReference>
<name>A0ABS1GKA4_9AQUI</name>
<accession>A0ABS1GKA4</accession>
<sequence length="131" mass="14676">MMNVNKILVCVDLTPLSLKGLEWAKFLAQKLGAELVVFHELEDVYTMIKTSASFGMPASPDLKEKAETAALDNIKPLLKGCENYRIIIEAKGKTADRLIDIVKEEKPELTVITVEYERDVTKLNSQVLVIK</sequence>
<proteinExistence type="predicted"/>
<dbReference type="InterPro" id="IPR014729">
    <property type="entry name" value="Rossmann-like_a/b/a_fold"/>
</dbReference>
<comment type="caution">
    <text evidence="2">The sequence shown here is derived from an EMBL/GenBank/DDBJ whole genome shotgun (WGS) entry which is preliminary data.</text>
</comment>
<dbReference type="SUPFAM" id="SSF52402">
    <property type="entry name" value="Adenine nucleotide alpha hydrolases-like"/>
    <property type="match status" value="1"/>
</dbReference>
<keyword evidence="3" id="KW-1185">Reference proteome</keyword>
<dbReference type="Gene3D" id="3.40.50.620">
    <property type="entry name" value="HUPs"/>
    <property type="match status" value="1"/>
</dbReference>
<dbReference type="RefSeq" id="WP_200674937.1">
    <property type="nucleotide sequence ID" value="NZ_JAACYA010000002.1"/>
</dbReference>
<evidence type="ECO:0000259" key="1">
    <source>
        <dbReference type="Pfam" id="PF00582"/>
    </source>
</evidence>
<evidence type="ECO:0000313" key="2">
    <source>
        <dbReference type="EMBL" id="MBK3333347.1"/>
    </source>
</evidence>
<dbReference type="InterPro" id="IPR006016">
    <property type="entry name" value="UspA"/>
</dbReference>
<dbReference type="EMBL" id="JAACYA010000002">
    <property type="protein sequence ID" value="MBK3333347.1"/>
    <property type="molecule type" value="Genomic_DNA"/>
</dbReference>
<feature type="domain" description="UspA" evidence="1">
    <location>
        <begin position="5"/>
        <end position="112"/>
    </location>
</feature>
<protein>
    <submittedName>
        <fullName evidence="2">Universal stress protein</fullName>
    </submittedName>
</protein>
<dbReference type="CDD" id="cd00293">
    <property type="entry name" value="USP-like"/>
    <property type="match status" value="1"/>
</dbReference>
<organism evidence="2 3">
    <name type="scientific">Persephonella atlantica</name>
    <dbReference type="NCBI Taxonomy" id="2699429"/>
    <lineage>
        <taxon>Bacteria</taxon>
        <taxon>Pseudomonadati</taxon>
        <taxon>Aquificota</taxon>
        <taxon>Aquificia</taxon>
        <taxon>Aquificales</taxon>
        <taxon>Hydrogenothermaceae</taxon>
        <taxon>Persephonella</taxon>
    </lineage>
</organism>